<dbReference type="GO" id="GO:0008897">
    <property type="term" value="F:holo-[acyl-carrier-protein] synthase activity"/>
    <property type="evidence" value="ECO:0007669"/>
    <property type="project" value="InterPro"/>
</dbReference>
<dbReference type="PANTHER" id="PTHR12215:SF10">
    <property type="entry name" value="L-AMINOADIPATE-SEMIALDEHYDE DEHYDROGENASE-PHOSPHOPANTETHEINYL TRANSFERASE"/>
    <property type="match status" value="1"/>
</dbReference>
<keyword evidence="2 4" id="KW-0808">Transferase</keyword>
<dbReference type="Gene3D" id="3.90.470.20">
    <property type="entry name" value="4'-phosphopantetheinyl transferase domain"/>
    <property type="match status" value="2"/>
</dbReference>
<dbReference type="SUPFAM" id="SSF56214">
    <property type="entry name" value="4'-phosphopantetheinyl transferase"/>
    <property type="match status" value="2"/>
</dbReference>
<name>A0AAU2V0Q5_9ACTN</name>
<dbReference type="PANTHER" id="PTHR12215">
    <property type="entry name" value="PHOSPHOPANTETHEINE TRANSFERASE"/>
    <property type="match status" value="1"/>
</dbReference>
<evidence type="ECO:0000256" key="1">
    <source>
        <dbReference type="ARBA" id="ARBA00010990"/>
    </source>
</evidence>
<dbReference type="Pfam" id="PF01648">
    <property type="entry name" value="ACPS"/>
    <property type="match status" value="1"/>
</dbReference>
<dbReference type="GO" id="GO:0005829">
    <property type="term" value="C:cytosol"/>
    <property type="evidence" value="ECO:0007669"/>
    <property type="project" value="TreeGrafter"/>
</dbReference>
<evidence type="ECO:0000256" key="2">
    <source>
        <dbReference type="ARBA" id="ARBA00022679"/>
    </source>
</evidence>
<proteinExistence type="inferred from homology"/>
<reference evidence="4" key="1">
    <citation type="submission" date="2022-10" db="EMBL/GenBank/DDBJ databases">
        <title>The complete genomes of actinobacterial strains from the NBC collection.</title>
        <authorList>
            <person name="Joergensen T.S."/>
            <person name="Alvarez Arevalo M."/>
            <person name="Sterndorff E.B."/>
            <person name="Faurdal D."/>
            <person name="Vuksanovic O."/>
            <person name="Mourched A.-S."/>
            <person name="Charusanti P."/>
            <person name="Shaw S."/>
            <person name="Blin K."/>
            <person name="Weber T."/>
        </authorList>
    </citation>
    <scope>NUCLEOTIDE SEQUENCE</scope>
    <source>
        <strain evidence="4">NBC_00003</strain>
    </source>
</reference>
<accession>A0AAU2V0Q5</accession>
<dbReference type="InterPro" id="IPR008278">
    <property type="entry name" value="4-PPantetheinyl_Trfase_dom"/>
</dbReference>
<dbReference type="GO" id="GO:0000287">
    <property type="term" value="F:magnesium ion binding"/>
    <property type="evidence" value="ECO:0007669"/>
    <property type="project" value="InterPro"/>
</dbReference>
<protein>
    <submittedName>
        <fullName evidence="4">4'-phosphopantetheinyl transferase superfamily protein</fullName>
    </submittedName>
</protein>
<feature type="domain" description="4'-phosphopantetheinyl transferase" evidence="3">
    <location>
        <begin position="137"/>
        <end position="211"/>
    </location>
</feature>
<evidence type="ECO:0000313" key="4">
    <source>
        <dbReference type="EMBL" id="WTW61006.1"/>
    </source>
</evidence>
<organism evidence="4">
    <name type="scientific">Streptomyces sp. NBC_00003</name>
    <dbReference type="NCBI Taxonomy" id="2903608"/>
    <lineage>
        <taxon>Bacteria</taxon>
        <taxon>Bacillati</taxon>
        <taxon>Actinomycetota</taxon>
        <taxon>Actinomycetes</taxon>
        <taxon>Kitasatosporales</taxon>
        <taxon>Streptomycetaceae</taxon>
        <taxon>Streptomyces</taxon>
    </lineage>
</organism>
<dbReference type="GO" id="GO:0019878">
    <property type="term" value="P:lysine biosynthetic process via aminoadipic acid"/>
    <property type="evidence" value="ECO:0007669"/>
    <property type="project" value="TreeGrafter"/>
</dbReference>
<comment type="similarity">
    <text evidence="1">Belongs to the P-Pant transferase superfamily. Gsp/Sfp/HetI/AcpT family.</text>
</comment>
<evidence type="ECO:0000259" key="3">
    <source>
        <dbReference type="Pfam" id="PF01648"/>
    </source>
</evidence>
<dbReference type="InterPro" id="IPR037143">
    <property type="entry name" value="4-PPantetheinyl_Trfase_dom_sf"/>
</dbReference>
<gene>
    <name evidence="4" type="ORF">OG549_10280</name>
</gene>
<dbReference type="EMBL" id="CP108318">
    <property type="protein sequence ID" value="WTW61006.1"/>
    <property type="molecule type" value="Genomic_DNA"/>
</dbReference>
<dbReference type="AlphaFoldDB" id="A0AAU2V0Q5"/>
<dbReference type="InterPro" id="IPR050559">
    <property type="entry name" value="P-Pant_transferase_sf"/>
</dbReference>
<sequence length="249" mass="27230">MTQRPTPALYAARGPDDLEVARIRKELEESRCIVVAGRTEDWWPREARPDAEDIRVLLGADRARADRQPTPERRIRFIVSRLMLRATAGALLGADPALFEVAYTVTGRPYLRGCDELDISVGDCEGLVAVGLMDGGRVGVDVAPLQPPPLRLPSVEHLLTRHELDRLRAVRPSARHPLLLRFLTLKNSYAKAMGSGRRIPYADFGLATDRDGCHLMGKDGRFYVPGLGAASNNFGSTHLISATGVAKSG</sequence>